<protein>
    <recommendedName>
        <fullName evidence="4">Amidophosphoribosyltransferase</fullName>
    </recommendedName>
</protein>
<dbReference type="AlphaFoldDB" id="A0A2R5EKW4"/>
<gene>
    <name evidence="2" type="ORF">PAT3040_01735</name>
</gene>
<evidence type="ECO:0000256" key="1">
    <source>
        <dbReference type="ARBA" id="ARBA00008007"/>
    </source>
</evidence>
<sequence>MYKYRGLERLGPALAEMLCPVYERLTEAAGGRWDAMTYVPISDIRAEERGFNQSAAMAEYVSKRYGIPLHSLLKRTRHTEKMSFKTRTQRLRDAQGLFAPREAGFQELRANHPLQAGENAMNILLVDDIFTTGSTADACSKALQAGARILDTEACIYVLTWARS</sequence>
<evidence type="ECO:0008006" key="4">
    <source>
        <dbReference type="Google" id="ProtNLM"/>
    </source>
</evidence>
<reference evidence="2 3" key="1">
    <citation type="submission" date="2017-08" db="EMBL/GenBank/DDBJ databases">
        <title>Substantial Increase in Enzyme Production by Combined Drug-Resistance Mutations in Paenibacillus agaridevorans.</title>
        <authorList>
            <person name="Tanaka Y."/>
            <person name="Funane K."/>
            <person name="Hosaka T."/>
            <person name="Shiwa Y."/>
            <person name="Fujita N."/>
            <person name="Miyazaki T."/>
            <person name="Yoshikawa H."/>
            <person name="Murakami K."/>
            <person name="Kasahara K."/>
            <person name="Inaoka T."/>
            <person name="Hiraga Y."/>
            <person name="Ochi K."/>
        </authorList>
    </citation>
    <scope>NUCLEOTIDE SEQUENCE [LARGE SCALE GENOMIC DNA]</scope>
    <source>
        <strain evidence="2 3">T-3040</strain>
    </source>
</reference>
<name>A0A2R5EKW4_9BACL</name>
<dbReference type="SUPFAM" id="SSF53271">
    <property type="entry name" value="PRTase-like"/>
    <property type="match status" value="1"/>
</dbReference>
<dbReference type="Proteomes" id="UP000245202">
    <property type="component" value="Unassembled WGS sequence"/>
</dbReference>
<organism evidence="2 3">
    <name type="scientific">Paenibacillus agaridevorans</name>
    <dbReference type="NCBI Taxonomy" id="171404"/>
    <lineage>
        <taxon>Bacteria</taxon>
        <taxon>Bacillati</taxon>
        <taxon>Bacillota</taxon>
        <taxon>Bacilli</taxon>
        <taxon>Bacillales</taxon>
        <taxon>Paenibacillaceae</taxon>
        <taxon>Paenibacillus</taxon>
    </lineage>
</organism>
<comment type="similarity">
    <text evidence="1">Belongs to the ComF/GntX family.</text>
</comment>
<evidence type="ECO:0000313" key="3">
    <source>
        <dbReference type="Proteomes" id="UP000245202"/>
    </source>
</evidence>
<dbReference type="RefSeq" id="WP_181376513.1">
    <property type="nucleotide sequence ID" value="NZ_BDQX01000080.1"/>
</dbReference>
<dbReference type="PANTHER" id="PTHR47505:SF1">
    <property type="entry name" value="DNA UTILIZATION PROTEIN YHGH"/>
    <property type="match status" value="1"/>
</dbReference>
<dbReference type="InterPro" id="IPR051910">
    <property type="entry name" value="ComF/GntX_DNA_util-trans"/>
</dbReference>
<dbReference type="CDD" id="cd06223">
    <property type="entry name" value="PRTases_typeI"/>
    <property type="match status" value="1"/>
</dbReference>
<dbReference type="EMBL" id="BDQX01000080">
    <property type="protein sequence ID" value="GBG07187.1"/>
    <property type="molecule type" value="Genomic_DNA"/>
</dbReference>
<dbReference type="Gene3D" id="3.40.50.2020">
    <property type="match status" value="1"/>
</dbReference>
<dbReference type="InterPro" id="IPR000836">
    <property type="entry name" value="PRTase_dom"/>
</dbReference>
<dbReference type="PANTHER" id="PTHR47505">
    <property type="entry name" value="DNA UTILIZATION PROTEIN YHGH"/>
    <property type="match status" value="1"/>
</dbReference>
<accession>A0A2R5EKW4</accession>
<keyword evidence="3" id="KW-1185">Reference proteome</keyword>
<evidence type="ECO:0000313" key="2">
    <source>
        <dbReference type="EMBL" id="GBG07187.1"/>
    </source>
</evidence>
<dbReference type="InterPro" id="IPR029057">
    <property type="entry name" value="PRTase-like"/>
</dbReference>
<proteinExistence type="inferred from homology"/>
<comment type="caution">
    <text evidence="2">The sequence shown here is derived from an EMBL/GenBank/DDBJ whole genome shotgun (WGS) entry which is preliminary data.</text>
</comment>